<evidence type="ECO:0000256" key="3">
    <source>
        <dbReference type="ARBA" id="ARBA00022729"/>
    </source>
</evidence>
<accession>A0ABW8TCR8</accession>
<dbReference type="RefSeq" id="WP_406786957.1">
    <property type="nucleotide sequence ID" value="NZ_JBJIAA010000005.1"/>
</dbReference>
<dbReference type="InterPro" id="IPR025997">
    <property type="entry name" value="SBP_2_dom"/>
</dbReference>
<dbReference type="CDD" id="cd06323">
    <property type="entry name" value="PBP1_ribose_binding"/>
    <property type="match status" value="1"/>
</dbReference>
<evidence type="ECO:0000313" key="6">
    <source>
        <dbReference type="EMBL" id="MFL0250296.1"/>
    </source>
</evidence>
<comment type="similarity">
    <text evidence="2">Belongs to the bacterial solute-binding protein 2 family.</text>
</comment>
<dbReference type="Gene3D" id="3.40.50.2300">
    <property type="match status" value="2"/>
</dbReference>
<dbReference type="PANTHER" id="PTHR46847:SF1">
    <property type="entry name" value="D-ALLOSE-BINDING PERIPLASMIC PROTEIN-RELATED"/>
    <property type="match status" value="1"/>
</dbReference>
<evidence type="ECO:0000256" key="2">
    <source>
        <dbReference type="ARBA" id="ARBA00007639"/>
    </source>
</evidence>
<comment type="caution">
    <text evidence="6">The sequence shown here is derived from an EMBL/GenBank/DDBJ whole genome shotgun (WGS) entry which is preliminary data.</text>
</comment>
<gene>
    <name evidence="6" type="primary">rbsB</name>
    <name evidence="6" type="ORF">ACJDT4_07650</name>
</gene>
<feature type="signal peptide" evidence="4">
    <location>
        <begin position="1"/>
        <end position="24"/>
    </location>
</feature>
<protein>
    <submittedName>
        <fullName evidence="6">Ribose ABC transporter substrate-binding protein RbsB</fullName>
    </submittedName>
</protein>
<dbReference type="SUPFAM" id="SSF53822">
    <property type="entry name" value="Periplasmic binding protein-like I"/>
    <property type="match status" value="1"/>
</dbReference>
<name>A0ABW8TCR8_9CLOT</name>
<evidence type="ECO:0000313" key="7">
    <source>
        <dbReference type="Proteomes" id="UP001623592"/>
    </source>
</evidence>
<evidence type="ECO:0000256" key="1">
    <source>
        <dbReference type="ARBA" id="ARBA00004196"/>
    </source>
</evidence>
<dbReference type="PANTHER" id="PTHR46847">
    <property type="entry name" value="D-ALLOSE-BINDING PERIPLASMIC PROTEIN-RELATED"/>
    <property type="match status" value="1"/>
</dbReference>
<reference evidence="6 7" key="1">
    <citation type="submission" date="2024-11" db="EMBL/GenBank/DDBJ databases">
        <authorList>
            <person name="Heng Y.C."/>
            <person name="Lim A.C.H."/>
            <person name="Lee J.K.Y."/>
            <person name="Kittelmann S."/>
        </authorList>
    </citation>
    <scope>NUCLEOTIDE SEQUENCE [LARGE SCALE GENOMIC DNA]</scope>
    <source>
        <strain evidence="6 7">WILCCON 0114</strain>
    </source>
</reference>
<sequence>MRKKLLVIMVASAMVVGLLSGCGAQNDKKKIGMVISTLDNPFFVSMKEGAEKEAKKMGYDLVVLNSQDDPGKERSNVEDLVQSGASAIIINPTDSDAVSNTIKVVNKNNIPILTVDRQANGGKITSFIASDNVKGGEDAANFILSKLKNKSTIKVVELQGTPGASATRDRGKGFHNVVDKNSKVKVVSSQSANFDRQKGLSVMENVIQSKPDFDAVFAQNDEMALGAVKAIKAANKHAVVIGFDGTLDGKQAVKSGDMTATIAQQPVVEGKTAVDSAIKVINGKSIKAFVPIDIVLFQR</sequence>
<dbReference type="InterPro" id="IPR028082">
    <property type="entry name" value="Peripla_BP_I"/>
</dbReference>
<keyword evidence="7" id="KW-1185">Reference proteome</keyword>
<feature type="domain" description="Periplasmic binding protein" evidence="5">
    <location>
        <begin position="31"/>
        <end position="284"/>
    </location>
</feature>
<dbReference type="EMBL" id="JBJIAA010000005">
    <property type="protein sequence ID" value="MFL0250296.1"/>
    <property type="molecule type" value="Genomic_DNA"/>
</dbReference>
<evidence type="ECO:0000256" key="4">
    <source>
        <dbReference type="SAM" id="SignalP"/>
    </source>
</evidence>
<evidence type="ECO:0000259" key="5">
    <source>
        <dbReference type="Pfam" id="PF13407"/>
    </source>
</evidence>
<feature type="chain" id="PRO_5045066325" evidence="4">
    <location>
        <begin position="25"/>
        <end position="299"/>
    </location>
</feature>
<organism evidence="6 7">
    <name type="scientific">Clostridium neuense</name>
    <dbReference type="NCBI Taxonomy" id="1728934"/>
    <lineage>
        <taxon>Bacteria</taxon>
        <taxon>Bacillati</taxon>
        <taxon>Bacillota</taxon>
        <taxon>Clostridia</taxon>
        <taxon>Eubacteriales</taxon>
        <taxon>Clostridiaceae</taxon>
        <taxon>Clostridium</taxon>
    </lineage>
</organism>
<dbReference type="NCBIfam" id="NF007936">
    <property type="entry name" value="PRK10653.1"/>
    <property type="match status" value="1"/>
</dbReference>
<dbReference type="Pfam" id="PF13407">
    <property type="entry name" value="Peripla_BP_4"/>
    <property type="match status" value="1"/>
</dbReference>
<dbReference type="PROSITE" id="PS51257">
    <property type="entry name" value="PROKAR_LIPOPROTEIN"/>
    <property type="match status" value="1"/>
</dbReference>
<dbReference type="Proteomes" id="UP001623592">
    <property type="component" value="Unassembled WGS sequence"/>
</dbReference>
<comment type="subcellular location">
    <subcellularLocation>
        <location evidence="1">Cell envelope</location>
    </subcellularLocation>
</comment>
<keyword evidence="3 4" id="KW-0732">Signal</keyword>
<proteinExistence type="inferred from homology"/>